<feature type="transmembrane region" description="Helical" evidence="6">
    <location>
        <begin position="120"/>
        <end position="142"/>
    </location>
</feature>
<name>A0AAN9YQ77_9PEZI</name>
<dbReference type="EMBL" id="JAKJXP020000071">
    <property type="protein sequence ID" value="KAK7750050.1"/>
    <property type="molecule type" value="Genomic_DNA"/>
</dbReference>
<dbReference type="PROSITE" id="PS50850">
    <property type="entry name" value="MFS"/>
    <property type="match status" value="1"/>
</dbReference>
<dbReference type="AlphaFoldDB" id="A0AAN9YQ77"/>
<evidence type="ECO:0000256" key="5">
    <source>
        <dbReference type="ARBA" id="ARBA00023136"/>
    </source>
</evidence>
<feature type="transmembrane region" description="Helical" evidence="6">
    <location>
        <begin position="273"/>
        <end position="296"/>
    </location>
</feature>
<feature type="transmembrane region" description="Helical" evidence="6">
    <location>
        <begin position="308"/>
        <end position="330"/>
    </location>
</feature>
<organism evidence="8 9">
    <name type="scientific">Diatrype stigma</name>
    <dbReference type="NCBI Taxonomy" id="117547"/>
    <lineage>
        <taxon>Eukaryota</taxon>
        <taxon>Fungi</taxon>
        <taxon>Dikarya</taxon>
        <taxon>Ascomycota</taxon>
        <taxon>Pezizomycotina</taxon>
        <taxon>Sordariomycetes</taxon>
        <taxon>Xylariomycetidae</taxon>
        <taxon>Xylariales</taxon>
        <taxon>Diatrypaceae</taxon>
        <taxon>Diatrype</taxon>
    </lineage>
</organism>
<evidence type="ECO:0000256" key="6">
    <source>
        <dbReference type="SAM" id="Phobius"/>
    </source>
</evidence>
<dbReference type="Pfam" id="PF00083">
    <property type="entry name" value="Sugar_tr"/>
    <property type="match status" value="1"/>
</dbReference>
<feature type="transmembrane region" description="Helical" evidence="6">
    <location>
        <begin position="440"/>
        <end position="458"/>
    </location>
</feature>
<feature type="domain" description="Major facilitator superfamily (MFS) profile" evidence="7">
    <location>
        <begin position="18"/>
        <end position="462"/>
    </location>
</feature>
<keyword evidence="3 6" id="KW-0812">Transmembrane</keyword>
<keyword evidence="9" id="KW-1185">Reference proteome</keyword>
<evidence type="ECO:0000256" key="4">
    <source>
        <dbReference type="ARBA" id="ARBA00022989"/>
    </source>
</evidence>
<evidence type="ECO:0000256" key="3">
    <source>
        <dbReference type="ARBA" id="ARBA00022692"/>
    </source>
</evidence>
<feature type="transmembrane region" description="Helical" evidence="6">
    <location>
        <begin position="69"/>
        <end position="89"/>
    </location>
</feature>
<sequence>MTAKDDLKIRDHWRCFLACGLIILSPFQYGIDFGLIGGLQAMPGFLKIFGHEAPGTVIGWNLSPVRQQLITSLMTLGAFLSSGTAGFVAIKLGRKLCLYIACLGCLVSNVIMMTTTDINALYVGRLVNGLANGYFMTFSQLWIQESSPAKYRGLFLSVFQFSTSFGTLIGTIVDFGTSSRPDKSAYLIPLGIIYVMPFFLAVGMLFIPESPRWLILQGRIEEGRKALKWLRPTGAPIDVELSEIQDAIARERELGSDVGIVDMFKNPIDRRRTLLSVAGITTQAASGSMFVISYKAYFFTMAKVSNPFAMSCVLSTVGLAALVANSLVIVRYGRRRVLLTNGLVICGILQLIIAVVYDQNPGTIGTGKVIIGLTTIYISAYNAMIAPYAWLSGGELPSQRLRSYTFGAASAVAFLAAWIVTFTAPYFINPESLNWGPRYGYIWFPSCIVTAVWVYFFLPEVHGRTLEEIDEMFEAKLSARKFRGYKCVRRVAAEELLSDKPGAKHEEL</sequence>
<evidence type="ECO:0000256" key="1">
    <source>
        <dbReference type="ARBA" id="ARBA00004141"/>
    </source>
</evidence>
<feature type="transmembrane region" description="Helical" evidence="6">
    <location>
        <begin position="12"/>
        <end position="31"/>
    </location>
</feature>
<feature type="transmembrane region" description="Helical" evidence="6">
    <location>
        <begin position="369"/>
        <end position="391"/>
    </location>
</feature>
<dbReference type="InterPro" id="IPR050360">
    <property type="entry name" value="MFS_Sugar_Transporters"/>
</dbReference>
<proteinExistence type="inferred from homology"/>
<dbReference type="Proteomes" id="UP001320420">
    <property type="component" value="Unassembled WGS sequence"/>
</dbReference>
<gene>
    <name evidence="8" type="ORF">SLS62_008043</name>
</gene>
<dbReference type="InterPro" id="IPR036259">
    <property type="entry name" value="MFS_trans_sf"/>
</dbReference>
<evidence type="ECO:0000313" key="9">
    <source>
        <dbReference type="Proteomes" id="UP001320420"/>
    </source>
</evidence>
<evidence type="ECO:0000259" key="7">
    <source>
        <dbReference type="PROSITE" id="PS50850"/>
    </source>
</evidence>
<dbReference type="FunFam" id="1.20.1250.20:FF:000078">
    <property type="entry name" value="MFS maltose transporter, putative"/>
    <property type="match status" value="1"/>
</dbReference>
<protein>
    <recommendedName>
        <fullName evidence="7">Major facilitator superfamily (MFS) profile domain-containing protein</fullName>
    </recommendedName>
</protein>
<accession>A0AAN9YQ77</accession>
<keyword evidence="4 6" id="KW-1133">Transmembrane helix</keyword>
<evidence type="ECO:0000313" key="8">
    <source>
        <dbReference type="EMBL" id="KAK7750050.1"/>
    </source>
</evidence>
<comment type="subcellular location">
    <subcellularLocation>
        <location evidence="1">Membrane</location>
        <topology evidence="1">Multi-pass membrane protein</topology>
    </subcellularLocation>
</comment>
<feature type="transmembrane region" description="Helical" evidence="6">
    <location>
        <begin position="185"/>
        <end position="207"/>
    </location>
</feature>
<feature type="transmembrane region" description="Helical" evidence="6">
    <location>
        <begin position="337"/>
        <end position="357"/>
    </location>
</feature>
<feature type="transmembrane region" description="Helical" evidence="6">
    <location>
        <begin position="96"/>
        <end position="114"/>
    </location>
</feature>
<dbReference type="SUPFAM" id="SSF103473">
    <property type="entry name" value="MFS general substrate transporter"/>
    <property type="match status" value="1"/>
</dbReference>
<keyword evidence="5 6" id="KW-0472">Membrane</keyword>
<reference evidence="8 9" key="1">
    <citation type="submission" date="2024-02" db="EMBL/GenBank/DDBJ databases">
        <title>De novo assembly and annotation of 12 fungi associated with fruit tree decline syndrome in Ontario, Canada.</title>
        <authorList>
            <person name="Sulman M."/>
            <person name="Ellouze W."/>
            <person name="Ilyukhin E."/>
        </authorList>
    </citation>
    <scope>NUCLEOTIDE SEQUENCE [LARGE SCALE GENOMIC DNA]</scope>
    <source>
        <strain evidence="8 9">M11/M66-122</strain>
    </source>
</reference>
<dbReference type="Gene3D" id="1.20.1250.20">
    <property type="entry name" value="MFS general substrate transporter like domains"/>
    <property type="match status" value="1"/>
</dbReference>
<dbReference type="InterPro" id="IPR020846">
    <property type="entry name" value="MFS_dom"/>
</dbReference>
<comment type="similarity">
    <text evidence="2">Belongs to the major facilitator superfamily. Sugar transporter (TC 2.A.1.1) family.</text>
</comment>
<dbReference type="InterPro" id="IPR005828">
    <property type="entry name" value="MFS_sugar_transport-like"/>
</dbReference>
<feature type="transmembrane region" description="Helical" evidence="6">
    <location>
        <begin position="154"/>
        <end position="173"/>
    </location>
</feature>
<comment type="caution">
    <text evidence="8">The sequence shown here is derived from an EMBL/GenBank/DDBJ whole genome shotgun (WGS) entry which is preliminary data.</text>
</comment>
<dbReference type="PANTHER" id="PTHR48022">
    <property type="entry name" value="PLASTIDIC GLUCOSE TRANSPORTER 4"/>
    <property type="match status" value="1"/>
</dbReference>
<dbReference type="GO" id="GO:0005351">
    <property type="term" value="F:carbohydrate:proton symporter activity"/>
    <property type="evidence" value="ECO:0007669"/>
    <property type="project" value="TreeGrafter"/>
</dbReference>
<evidence type="ECO:0000256" key="2">
    <source>
        <dbReference type="ARBA" id="ARBA00010992"/>
    </source>
</evidence>
<dbReference type="PANTHER" id="PTHR48022:SF10">
    <property type="entry name" value="MAJOR FACILITATOR SUPERFAMILY (MFS) PROFILE DOMAIN-CONTAINING PROTEIN"/>
    <property type="match status" value="1"/>
</dbReference>
<feature type="transmembrane region" description="Helical" evidence="6">
    <location>
        <begin position="403"/>
        <end position="428"/>
    </location>
</feature>
<dbReference type="GO" id="GO:0016020">
    <property type="term" value="C:membrane"/>
    <property type="evidence" value="ECO:0007669"/>
    <property type="project" value="UniProtKB-SubCell"/>
</dbReference>